<name>A0AC61PNP2_9FIRM</name>
<evidence type="ECO:0000313" key="1">
    <source>
        <dbReference type="EMBL" id="SMC78821.1"/>
    </source>
</evidence>
<dbReference type="EMBL" id="FWXZ01000006">
    <property type="protein sequence ID" value="SMC78821.1"/>
    <property type="molecule type" value="Genomic_DNA"/>
</dbReference>
<reference evidence="1" key="1">
    <citation type="submission" date="2017-04" db="EMBL/GenBank/DDBJ databases">
        <authorList>
            <person name="Varghese N."/>
            <person name="Submissions S."/>
        </authorList>
    </citation>
    <scope>NUCLEOTIDE SEQUENCE</scope>
    <source>
        <strain evidence="1">WTE2008</strain>
    </source>
</reference>
<proteinExistence type="predicted"/>
<comment type="caution">
    <text evidence="1">The sequence shown here is derived from an EMBL/GenBank/DDBJ whole genome shotgun (WGS) entry which is preliminary data.</text>
</comment>
<dbReference type="Proteomes" id="UP000192328">
    <property type="component" value="Unassembled WGS sequence"/>
</dbReference>
<organism evidence="1 2">
    <name type="scientific">Aristaeella lactis</name>
    <dbReference type="NCBI Taxonomy" id="3046383"/>
    <lineage>
        <taxon>Bacteria</taxon>
        <taxon>Bacillati</taxon>
        <taxon>Bacillota</taxon>
        <taxon>Clostridia</taxon>
        <taxon>Eubacteriales</taxon>
        <taxon>Aristaeellaceae</taxon>
        <taxon>Aristaeella</taxon>
    </lineage>
</organism>
<sequence>MKRFIAVCLLVICVALPIIGVAANCFYCGAPGAYLSTNNTTIESYNSSTHTILKYDYTVCNVCQTIHIRVKTRTAVPHSLQHSKQWVTSTLTYEYDYCTVCDYKSPGITIHH</sequence>
<accession>A0AC61PNP2</accession>
<keyword evidence="2" id="KW-1185">Reference proteome</keyword>
<evidence type="ECO:0000313" key="2">
    <source>
        <dbReference type="Proteomes" id="UP000192328"/>
    </source>
</evidence>
<gene>
    <name evidence="1" type="ORF">SAMN06297397_2488</name>
</gene>
<protein>
    <submittedName>
        <fullName evidence="1">Uncharacterized protein</fullName>
    </submittedName>
</protein>